<accession>A0A7S8CC57</accession>
<protein>
    <recommendedName>
        <fullName evidence="3">YtzH-like protein</fullName>
    </recommendedName>
</protein>
<dbReference type="Proteomes" id="UP000593626">
    <property type="component" value="Chromosome"/>
</dbReference>
<evidence type="ECO:0000313" key="2">
    <source>
        <dbReference type="Proteomes" id="UP000593626"/>
    </source>
</evidence>
<organism evidence="1 2">
    <name type="scientific">Mangrovibacillus cuniculi</name>
    <dbReference type="NCBI Taxonomy" id="2593652"/>
    <lineage>
        <taxon>Bacteria</taxon>
        <taxon>Bacillati</taxon>
        <taxon>Bacillota</taxon>
        <taxon>Bacilli</taxon>
        <taxon>Bacillales</taxon>
        <taxon>Bacillaceae</taxon>
        <taxon>Mangrovibacillus</taxon>
    </lineage>
</organism>
<keyword evidence="2" id="KW-1185">Reference proteome</keyword>
<sequence>MPLQTSDQVRLLADLLQNQQTDCCGSNQECEQMERLVQSLLSNPNTEQEMKSILEDISVYSKSGSTSQQLDQHISSYQSNLGDWATQLNNHYKL</sequence>
<proteinExistence type="predicted"/>
<gene>
    <name evidence="1" type="ORF">G8O30_09960</name>
</gene>
<dbReference type="EMBL" id="CP049742">
    <property type="protein sequence ID" value="QPC47274.1"/>
    <property type="molecule type" value="Genomic_DNA"/>
</dbReference>
<evidence type="ECO:0008006" key="3">
    <source>
        <dbReference type="Google" id="ProtNLM"/>
    </source>
</evidence>
<dbReference type="AlphaFoldDB" id="A0A7S8CC57"/>
<dbReference type="InterPro" id="IPR025547">
    <property type="entry name" value="YtzH"/>
</dbReference>
<name>A0A7S8CC57_9BACI</name>
<reference evidence="1 2" key="1">
    <citation type="submission" date="2019-07" db="EMBL/GenBank/DDBJ databases">
        <title>Genome sequence of 2 isolates from Red Sea Mangroves.</title>
        <authorList>
            <person name="Sefrji F."/>
            <person name="Michoud G."/>
            <person name="Merlino G."/>
            <person name="Daffonchio D."/>
        </authorList>
    </citation>
    <scope>NUCLEOTIDE SEQUENCE [LARGE SCALE GENOMIC DNA]</scope>
    <source>
        <strain evidence="1 2">R1DC41</strain>
    </source>
</reference>
<dbReference type="RefSeq" id="WP_239671940.1">
    <property type="nucleotide sequence ID" value="NZ_CP049742.1"/>
</dbReference>
<dbReference type="Pfam" id="PF14165">
    <property type="entry name" value="YtzH"/>
    <property type="match status" value="1"/>
</dbReference>
<dbReference type="KEGG" id="mcui:G8O30_09960"/>
<evidence type="ECO:0000313" key="1">
    <source>
        <dbReference type="EMBL" id="QPC47274.1"/>
    </source>
</evidence>